<reference evidence="4" key="1">
    <citation type="submission" date="2025-08" db="UniProtKB">
        <authorList>
            <consortium name="RefSeq"/>
        </authorList>
    </citation>
    <scope>IDENTIFICATION</scope>
</reference>
<dbReference type="RefSeq" id="XP_005093122.2">
    <property type="nucleotide sequence ID" value="XM_005093065.3"/>
</dbReference>
<name>A0ABM0JGE6_APLCA</name>
<keyword evidence="2" id="KW-0732">Signal</keyword>
<accession>A0ABM0JGE6</accession>
<dbReference type="Proteomes" id="UP000694888">
    <property type="component" value="Unplaced"/>
</dbReference>
<dbReference type="GeneID" id="101854553"/>
<feature type="chain" id="PRO_5047003230" evidence="2">
    <location>
        <begin position="20"/>
        <end position="138"/>
    </location>
</feature>
<keyword evidence="1" id="KW-1133">Transmembrane helix</keyword>
<feature type="signal peptide" evidence="2">
    <location>
        <begin position="1"/>
        <end position="19"/>
    </location>
</feature>
<sequence>MSSILSLLVLAAVVGCIRADSFCEYTASWDDKTHYEWCAYGCCTEYADVTDDPCCGIYTYPGFIAGVVIGSIVLVVAVVVALLCRRRRLLATTVTYGQSGGPSVISTTATSQQMGIGGGGYGNPGFMASNSSNTVVRY</sequence>
<gene>
    <name evidence="4" type="primary">LOC101854553</name>
</gene>
<evidence type="ECO:0000256" key="2">
    <source>
        <dbReference type="SAM" id="SignalP"/>
    </source>
</evidence>
<keyword evidence="1" id="KW-0472">Membrane</keyword>
<evidence type="ECO:0000256" key="1">
    <source>
        <dbReference type="SAM" id="Phobius"/>
    </source>
</evidence>
<evidence type="ECO:0000313" key="4">
    <source>
        <dbReference type="RefSeq" id="XP_005093122.2"/>
    </source>
</evidence>
<feature type="transmembrane region" description="Helical" evidence="1">
    <location>
        <begin position="63"/>
        <end position="84"/>
    </location>
</feature>
<protein>
    <submittedName>
        <fullName evidence="4">Uncharacterized protein LOC101854553</fullName>
    </submittedName>
</protein>
<evidence type="ECO:0000313" key="3">
    <source>
        <dbReference type="Proteomes" id="UP000694888"/>
    </source>
</evidence>
<keyword evidence="3" id="KW-1185">Reference proteome</keyword>
<proteinExistence type="predicted"/>
<organism evidence="3 4">
    <name type="scientific">Aplysia californica</name>
    <name type="common">California sea hare</name>
    <dbReference type="NCBI Taxonomy" id="6500"/>
    <lineage>
        <taxon>Eukaryota</taxon>
        <taxon>Metazoa</taxon>
        <taxon>Spiralia</taxon>
        <taxon>Lophotrochozoa</taxon>
        <taxon>Mollusca</taxon>
        <taxon>Gastropoda</taxon>
        <taxon>Heterobranchia</taxon>
        <taxon>Euthyneura</taxon>
        <taxon>Tectipleura</taxon>
        <taxon>Aplysiida</taxon>
        <taxon>Aplysioidea</taxon>
        <taxon>Aplysiidae</taxon>
        <taxon>Aplysia</taxon>
    </lineage>
</organism>
<keyword evidence="1" id="KW-0812">Transmembrane</keyword>